<gene>
    <name evidence="2" type="ORF">PSACC_02542</name>
</gene>
<proteinExistence type="predicted"/>
<evidence type="ECO:0000313" key="3">
    <source>
        <dbReference type="Proteomes" id="UP000240830"/>
    </source>
</evidence>
<keyword evidence="1" id="KW-0472">Membrane</keyword>
<dbReference type="EMBL" id="MTSL01000168">
    <property type="protein sequence ID" value="PJF17650.1"/>
    <property type="molecule type" value="Genomic_DNA"/>
</dbReference>
<keyword evidence="3" id="KW-1185">Reference proteome</keyword>
<evidence type="ECO:0000256" key="1">
    <source>
        <dbReference type="SAM" id="Phobius"/>
    </source>
</evidence>
<comment type="caution">
    <text evidence="2">The sequence shown here is derived from an EMBL/GenBank/DDBJ whole genome shotgun (WGS) entry which is preliminary data.</text>
</comment>
<evidence type="ECO:0000313" key="2">
    <source>
        <dbReference type="EMBL" id="PJF17650.1"/>
    </source>
</evidence>
<feature type="transmembrane region" description="Helical" evidence="1">
    <location>
        <begin position="12"/>
        <end position="31"/>
    </location>
</feature>
<sequence length="352" mass="40317">MAAKGKSRTWPAYLVLLASTTLNVLLLVQLFNKNASMDEMVWQPVYRSWPGWLSLVRPDMKNVDLTKLDAPPTHRGKLSHVLFTMRDTMEDFIEFQETLEYWKKYPPCLVDSYPTNTEQSDISLVIYYDAKPARKTLRRIVRALNNLPSPVKSCFAQVQIRHAGLMPLHSLIPEAERAQWRSVFTSLLTNTAAIEAPNHVLILSSACRPVQPDWLNHVDYQTRPPNEHAWIRGSAFLGYTETLPTSLGELVRISPAGLYFLGDSSFAQFYMTRVRPWYQTTEAPLGEFNDRWALDMAAYLARDTDEGDWMAVTHQFRHASFIADYSGRTVSLEQIHRDRPDTVLVCARNIVP</sequence>
<accession>A0A2H9TJ36</accession>
<dbReference type="AlphaFoldDB" id="A0A2H9TJ36"/>
<dbReference type="Proteomes" id="UP000240830">
    <property type="component" value="Unassembled WGS sequence"/>
</dbReference>
<reference evidence="2 3" key="1">
    <citation type="submission" date="2016-10" db="EMBL/GenBank/DDBJ databases">
        <title>The genome of Paramicrosporidium saccamoebae is the missing link in understanding Cryptomycota and Microsporidia evolution.</title>
        <authorList>
            <person name="Quandt C.A."/>
            <person name="Beaudet D."/>
            <person name="Corsaro D."/>
            <person name="Michel R."/>
            <person name="Corradi N."/>
            <person name="James T."/>
        </authorList>
    </citation>
    <scope>NUCLEOTIDE SEQUENCE [LARGE SCALE GENOMIC DNA]</scope>
    <source>
        <strain evidence="2 3">KSL3</strain>
    </source>
</reference>
<protein>
    <submittedName>
        <fullName evidence="2">Proteophosphoglycan ppg4</fullName>
    </submittedName>
</protein>
<keyword evidence="1" id="KW-1133">Transmembrane helix</keyword>
<name>A0A2H9TJ36_9FUNG</name>
<keyword evidence="1" id="KW-0812">Transmembrane</keyword>
<organism evidence="2 3">
    <name type="scientific">Paramicrosporidium saccamoebae</name>
    <dbReference type="NCBI Taxonomy" id="1246581"/>
    <lineage>
        <taxon>Eukaryota</taxon>
        <taxon>Fungi</taxon>
        <taxon>Fungi incertae sedis</taxon>
        <taxon>Cryptomycota</taxon>
        <taxon>Cryptomycota incertae sedis</taxon>
        <taxon>Paramicrosporidium</taxon>
    </lineage>
</organism>